<evidence type="ECO:0000313" key="5">
    <source>
        <dbReference type="Proteomes" id="UP000322524"/>
    </source>
</evidence>
<evidence type="ECO:0000256" key="1">
    <source>
        <dbReference type="ARBA" id="ARBA00022987"/>
    </source>
</evidence>
<sequence>MTETKTDKSLFYLYGLVPTEELKENPLTPFAGIDGRHHLYERQIGEVTAILCEIDEEEFSEEVIEDKVNHDMEWLQAKALHHHETLEKLHNNYTLIPLKFCTIYKNEQNLERTIETESLKFHQLFENIAQKEEWNLKIYCDDNKIKEEVAEHSADIKQHEKEIESLSPGRQFFERKKLKQKIEEAVVNVKRRKCDEIHEKLSELCAQSDVKKNWSQEMSGRKQDMNWNGIYLLNKNNRDSFLQQVKQLQEEYVDLGFTIEYTGPWPCYHFANL</sequence>
<dbReference type="PANTHER" id="PTHR36852:SF1">
    <property type="entry name" value="PROTEIN GVPL 2"/>
    <property type="match status" value="1"/>
</dbReference>
<dbReference type="PANTHER" id="PTHR36852">
    <property type="entry name" value="PROTEIN GVPL 2"/>
    <property type="match status" value="1"/>
</dbReference>
<dbReference type="InterPro" id="IPR009430">
    <property type="entry name" value="GvpL/GvpF"/>
</dbReference>
<keyword evidence="1" id="KW-0304">Gas vesicle</keyword>
<dbReference type="AlphaFoldDB" id="A0A5D4SZ49"/>
<evidence type="ECO:0000256" key="3">
    <source>
        <dbReference type="ARBA" id="ARBA00035643"/>
    </source>
</evidence>
<organism evidence="4 5">
    <name type="scientific">Sutcliffiella horikoshii</name>
    <dbReference type="NCBI Taxonomy" id="79883"/>
    <lineage>
        <taxon>Bacteria</taxon>
        <taxon>Bacillati</taxon>
        <taxon>Bacillota</taxon>
        <taxon>Bacilli</taxon>
        <taxon>Bacillales</taxon>
        <taxon>Bacillaceae</taxon>
        <taxon>Sutcliffiella</taxon>
    </lineage>
</organism>
<evidence type="ECO:0000313" key="4">
    <source>
        <dbReference type="EMBL" id="TYS67096.1"/>
    </source>
</evidence>
<accession>A0A5D4SZ49</accession>
<gene>
    <name evidence="4" type="ORF">FZC76_16350</name>
</gene>
<dbReference type="Pfam" id="PF06386">
    <property type="entry name" value="GvpL_GvpF"/>
    <property type="match status" value="1"/>
</dbReference>
<dbReference type="Proteomes" id="UP000322524">
    <property type="component" value="Unassembled WGS sequence"/>
</dbReference>
<dbReference type="GO" id="GO:0031412">
    <property type="term" value="P:gas vesicle organization"/>
    <property type="evidence" value="ECO:0007669"/>
    <property type="project" value="InterPro"/>
</dbReference>
<dbReference type="OrthoDB" id="146444at2"/>
<protein>
    <submittedName>
        <fullName evidence="4">GvpL/GvpF family gas vesicle protein</fullName>
    </submittedName>
</protein>
<evidence type="ECO:0000256" key="2">
    <source>
        <dbReference type="ARBA" id="ARBA00035108"/>
    </source>
</evidence>
<dbReference type="EMBL" id="VTEV01000006">
    <property type="protein sequence ID" value="TYS67096.1"/>
    <property type="molecule type" value="Genomic_DNA"/>
</dbReference>
<proteinExistence type="inferred from homology"/>
<name>A0A5D4SZ49_9BACI</name>
<dbReference type="GO" id="GO:0031411">
    <property type="term" value="C:gas vesicle"/>
    <property type="evidence" value="ECO:0007669"/>
    <property type="project" value="UniProtKB-SubCell"/>
</dbReference>
<comment type="caution">
    <text evidence="4">The sequence shown here is derived from an EMBL/GenBank/DDBJ whole genome shotgun (WGS) entry which is preliminary data.</text>
</comment>
<comment type="subcellular location">
    <subcellularLocation>
        <location evidence="2">Gas vesicle</location>
    </subcellularLocation>
</comment>
<comment type="similarity">
    <text evidence="3">Belongs to the gas vesicle GvpF/GvpL family.</text>
</comment>
<dbReference type="RefSeq" id="WP_148989238.1">
    <property type="nucleotide sequence ID" value="NZ_VTEV01000006.1"/>
</dbReference>
<reference evidence="4 5" key="1">
    <citation type="submission" date="2019-08" db="EMBL/GenBank/DDBJ databases">
        <title>Bacillus genomes from the desert of Cuatro Cienegas, Coahuila.</title>
        <authorList>
            <person name="Olmedo-Alvarez G."/>
        </authorList>
    </citation>
    <scope>NUCLEOTIDE SEQUENCE [LARGE SCALE GENOMIC DNA]</scope>
    <source>
        <strain evidence="4 5">CH28_1T</strain>
    </source>
</reference>